<evidence type="ECO:0000256" key="1">
    <source>
        <dbReference type="SAM" id="MobiDB-lite"/>
    </source>
</evidence>
<keyword evidence="3" id="KW-1185">Reference proteome</keyword>
<feature type="compositionally biased region" description="Basic and acidic residues" evidence="1">
    <location>
        <begin position="53"/>
        <end position="75"/>
    </location>
</feature>
<evidence type="ECO:0000313" key="2">
    <source>
        <dbReference type="EMBL" id="CAD7013125.1"/>
    </source>
</evidence>
<reference evidence="2" key="1">
    <citation type="submission" date="2020-11" db="EMBL/GenBank/DDBJ databases">
        <authorList>
            <person name="Whitehead M."/>
        </authorList>
    </citation>
    <scope>NUCLEOTIDE SEQUENCE</scope>
    <source>
        <strain evidence="2">EGII</strain>
    </source>
</reference>
<accession>A0A811VB70</accession>
<protein>
    <submittedName>
        <fullName evidence="2">(Mediterranean fruit fly) hypothetical protein</fullName>
    </submittedName>
</protein>
<gene>
    <name evidence="2" type="ORF">CCAP1982_LOCUS21197</name>
</gene>
<evidence type="ECO:0000313" key="3">
    <source>
        <dbReference type="Proteomes" id="UP000606786"/>
    </source>
</evidence>
<feature type="region of interest" description="Disordered" evidence="1">
    <location>
        <begin position="36"/>
        <end position="75"/>
    </location>
</feature>
<dbReference type="Proteomes" id="UP000606786">
    <property type="component" value="Unassembled WGS sequence"/>
</dbReference>
<proteinExistence type="predicted"/>
<organism evidence="2 3">
    <name type="scientific">Ceratitis capitata</name>
    <name type="common">Mediterranean fruit fly</name>
    <name type="synonym">Tephritis capitata</name>
    <dbReference type="NCBI Taxonomy" id="7213"/>
    <lineage>
        <taxon>Eukaryota</taxon>
        <taxon>Metazoa</taxon>
        <taxon>Ecdysozoa</taxon>
        <taxon>Arthropoda</taxon>
        <taxon>Hexapoda</taxon>
        <taxon>Insecta</taxon>
        <taxon>Pterygota</taxon>
        <taxon>Neoptera</taxon>
        <taxon>Endopterygota</taxon>
        <taxon>Diptera</taxon>
        <taxon>Brachycera</taxon>
        <taxon>Muscomorpha</taxon>
        <taxon>Tephritoidea</taxon>
        <taxon>Tephritidae</taxon>
        <taxon>Ceratitis</taxon>
        <taxon>Ceratitis</taxon>
    </lineage>
</organism>
<sequence length="156" mass="17916">MVMLLYCLYIYQMQLFPSMQRVTHIHHQLVSSENVGQYKRTSRANSASTESSASERKQRECTTGHNIKSDDDDRKTTVSPTLAASITSIHCLFQRRAICGRLGTFLFMRPLVYYRRPCAAPSSRMSFLVRLLFYTPWSGTKTRLYPIKLIAPQGID</sequence>
<dbReference type="AlphaFoldDB" id="A0A811VB70"/>
<dbReference type="EMBL" id="CAJHJT010000056">
    <property type="protein sequence ID" value="CAD7013125.1"/>
    <property type="molecule type" value="Genomic_DNA"/>
</dbReference>
<name>A0A811VB70_CERCA</name>
<feature type="compositionally biased region" description="Low complexity" evidence="1">
    <location>
        <begin position="43"/>
        <end position="52"/>
    </location>
</feature>
<comment type="caution">
    <text evidence="2">The sequence shown here is derived from an EMBL/GenBank/DDBJ whole genome shotgun (WGS) entry which is preliminary data.</text>
</comment>